<keyword evidence="2" id="KW-0732">Signal</keyword>
<reference evidence="4" key="1">
    <citation type="submission" date="2019-06" db="EMBL/GenBank/DDBJ databases">
        <authorList>
            <person name="Broberg M."/>
        </authorList>
    </citation>
    <scope>NUCLEOTIDE SEQUENCE [LARGE SCALE GENOMIC DNA]</scope>
</reference>
<dbReference type="EMBL" id="CABFOC020000002">
    <property type="protein sequence ID" value="CAH0041649.1"/>
    <property type="molecule type" value="Genomic_DNA"/>
</dbReference>
<dbReference type="AlphaFoldDB" id="A0A9N9YWZ1"/>
<protein>
    <submittedName>
        <fullName evidence="3">Uncharacterized protein</fullName>
    </submittedName>
</protein>
<keyword evidence="4" id="KW-1185">Reference proteome</keyword>
<feature type="region of interest" description="Disordered" evidence="1">
    <location>
        <begin position="68"/>
        <end position="147"/>
    </location>
</feature>
<feature type="compositionally biased region" description="Low complexity" evidence="1">
    <location>
        <begin position="97"/>
        <end position="114"/>
    </location>
</feature>
<organism evidence="3 4">
    <name type="scientific">Clonostachys solani</name>
    <dbReference type="NCBI Taxonomy" id="160281"/>
    <lineage>
        <taxon>Eukaryota</taxon>
        <taxon>Fungi</taxon>
        <taxon>Dikarya</taxon>
        <taxon>Ascomycota</taxon>
        <taxon>Pezizomycotina</taxon>
        <taxon>Sordariomycetes</taxon>
        <taxon>Hypocreomycetidae</taxon>
        <taxon>Hypocreales</taxon>
        <taxon>Bionectriaceae</taxon>
        <taxon>Clonostachys</taxon>
    </lineage>
</organism>
<evidence type="ECO:0000256" key="1">
    <source>
        <dbReference type="SAM" id="MobiDB-lite"/>
    </source>
</evidence>
<gene>
    <name evidence="3" type="ORF">CSOL1703_00004380</name>
</gene>
<proteinExistence type="predicted"/>
<comment type="caution">
    <text evidence="3">The sequence shown here is derived from an EMBL/GenBank/DDBJ whole genome shotgun (WGS) entry which is preliminary data.</text>
</comment>
<reference evidence="3 4" key="2">
    <citation type="submission" date="2021-10" db="EMBL/GenBank/DDBJ databases">
        <authorList>
            <person name="Piombo E."/>
        </authorList>
    </citation>
    <scope>NUCLEOTIDE SEQUENCE [LARGE SCALE GENOMIC DNA]</scope>
</reference>
<accession>A0A9N9YWZ1</accession>
<evidence type="ECO:0000313" key="3">
    <source>
        <dbReference type="EMBL" id="CAH0041649.1"/>
    </source>
</evidence>
<evidence type="ECO:0000256" key="2">
    <source>
        <dbReference type="SAM" id="SignalP"/>
    </source>
</evidence>
<name>A0A9N9YWZ1_9HYPO</name>
<dbReference type="Proteomes" id="UP000775872">
    <property type="component" value="Unassembled WGS sequence"/>
</dbReference>
<feature type="signal peptide" evidence="2">
    <location>
        <begin position="1"/>
        <end position="18"/>
    </location>
</feature>
<evidence type="ECO:0000313" key="4">
    <source>
        <dbReference type="Proteomes" id="UP000775872"/>
    </source>
</evidence>
<sequence>MHILQTLLICAAVIQALADLPSRHVTTESDVEIRSKSTGGSYFMFPRVPACDPKNKQCIQCPTTKFTKGKRGLKKGMSSNKHTSSRGKPKAATPQPVNAKKVNKANGAANANAKSKPKPKRSNNELMEKHSDARKMRSRSRYLAGRMGKSSLARSVFPRVDFPEDQVNANGPWEEGDQITILNSQKCLSIVVLERNRYQTLNLKPQDPNDKTPSFEYVKNFLIGHGVLDARTIKPKKAFAYLVVPTAIRQSSNSLYTTAFEQVALTVMECKPIELKTGRPQNVRITNSGGNAFNFQHEILGGTAS</sequence>
<feature type="chain" id="PRO_5040245553" evidence="2">
    <location>
        <begin position="19"/>
        <end position="305"/>
    </location>
</feature>
<feature type="compositionally biased region" description="Basic and acidic residues" evidence="1">
    <location>
        <begin position="122"/>
        <end position="135"/>
    </location>
</feature>